<evidence type="ECO:0000259" key="1">
    <source>
        <dbReference type="Pfam" id="PF01850"/>
    </source>
</evidence>
<protein>
    <recommendedName>
        <fullName evidence="1">PIN domain-containing protein</fullName>
    </recommendedName>
</protein>
<dbReference type="InterPro" id="IPR029060">
    <property type="entry name" value="PIN-like_dom_sf"/>
</dbReference>
<dbReference type="InterPro" id="IPR002716">
    <property type="entry name" value="PIN_dom"/>
</dbReference>
<evidence type="ECO:0000313" key="3">
    <source>
        <dbReference type="Proteomes" id="UP000182190"/>
    </source>
</evidence>
<dbReference type="AlphaFoldDB" id="A0A7Z9BMH8"/>
<sequence>MWHDELNYPQSLRMIQTVYIETSIIGYLTARPTDNLIVAANMKITQDWWDEYCNSLVLYTSELVEDEAQRGDSIIATQRLILLQSLTFLELTEEATDLAQEFLQQSNLPQKASNDALHIALATVYGLNYLLTWNCKHMANSQIQRKLSEISCNLGYTLPFICTPYEFLNLDPLGE</sequence>
<keyword evidence="3" id="KW-1185">Reference proteome</keyword>
<dbReference type="EMBL" id="CZCS02000014">
    <property type="protein sequence ID" value="VXD15042.1"/>
    <property type="molecule type" value="Genomic_DNA"/>
</dbReference>
<dbReference type="SUPFAM" id="SSF88723">
    <property type="entry name" value="PIN domain-like"/>
    <property type="match status" value="1"/>
</dbReference>
<dbReference type="Proteomes" id="UP000182190">
    <property type="component" value="Unassembled WGS sequence"/>
</dbReference>
<accession>A0A7Z9BMH8</accession>
<evidence type="ECO:0000313" key="2">
    <source>
        <dbReference type="EMBL" id="VXD15042.1"/>
    </source>
</evidence>
<gene>
    <name evidence="2" type="ORF">PL9631_1100084</name>
</gene>
<reference evidence="2" key="1">
    <citation type="submission" date="2019-10" db="EMBL/GenBank/DDBJ databases">
        <authorList>
            <consortium name="Genoscope - CEA"/>
            <person name="William W."/>
        </authorList>
    </citation>
    <scope>NUCLEOTIDE SEQUENCE [LARGE SCALE GENOMIC DNA]</scope>
    <source>
        <strain evidence="2">BBR_PRJEB10994</strain>
    </source>
</reference>
<dbReference type="Pfam" id="PF01850">
    <property type="entry name" value="PIN"/>
    <property type="match status" value="1"/>
</dbReference>
<feature type="domain" description="PIN" evidence="1">
    <location>
        <begin position="19"/>
        <end position="132"/>
    </location>
</feature>
<name>A0A7Z9BMH8_9CYAN</name>
<proteinExistence type="predicted"/>
<dbReference type="CDD" id="cd18687">
    <property type="entry name" value="PIN_VapC-like"/>
    <property type="match status" value="1"/>
</dbReference>
<comment type="caution">
    <text evidence="2">The sequence shown here is derived from an EMBL/GenBank/DDBJ whole genome shotgun (WGS) entry which is preliminary data.</text>
</comment>
<organism evidence="2 3">
    <name type="scientific">Planktothrix paucivesiculata PCC 9631</name>
    <dbReference type="NCBI Taxonomy" id="671071"/>
    <lineage>
        <taxon>Bacteria</taxon>
        <taxon>Bacillati</taxon>
        <taxon>Cyanobacteriota</taxon>
        <taxon>Cyanophyceae</taxon>
        <taxon>Oscillatoriophycideae</taxon>
        <taxon>Oscillatoriales</taxon>
        <taxon>Microcoleaceae</taxon>
        <taxon>Planktothrix</taxon>
    </lineage>
</organism>